<dbReference type="SUPFAM" id="SSF53067">
    <property type="entry name" value="Actin-like ATPase domain"/>
    <property type="match status" value="1"/>
</dbReference>
<organism evidence="1 2">
    <name type="scientific">Dreissena polymorpha</name>
    <name type="common">Zebra mussel</name>
    <name type="synonym">Mytilus polymorpha</name>
    <dbReference type="NCBI Taxonomy" id="45954"/>
    <lineage>
        <taxon>Eukaryota</taxon>
        <taxon>Metazoa</taxon>
        <taxon>Spiralia</taxon>
        <taxon>Lophotrochozoa</taxon>
        <taxon>Mollusca</taxon>
        <taxon>Bivalvia</taxon>
        <taxon>Autobranchia</taxon>
        <taxon>Heteroconchia</taxon>
        <taxon>Euheterodonta</taxon>
        <taxon>Imparidentia</taxon>
        <taxon>Neoheterodontei</taxon>
        <taxon>Myida</taxon>
        <taxon>Dreissenoidea</taxon>
        <taxon>Dreissenidae</taxon>
        <taxon>Dreissena</taxon>
    </lineage>
</organism>
<reference evidence="1" key="1">
    <citation type="journal article" date="2019" name="bioRxiv">
        <title>The Genome of the Zebra Mussel, Dreissena polymorpha: A Resource for Invasive Species Research.</title>
        <authorList>
            <person name="McCartney M.A."/>
            <person name="Auch B."/>
            <person name="Kono T."/>
            <person name="Mallez S."/>
            <person name="Zhang Y."/>
            <person name="Obille A."/>
            <person name="Becker A."/>
            <person name="Abrahante J.E."/>
            <person name="Garbe J."/>
            <person name="Badalamenti J.P."/>
            <person name="Herman A."/>
            <person name="Mangelson H."/>
            <person name="Liachko I."/>
            <person name="Sullivan S."/>
            <person name="Sone E.D."/>
            <person name="Koren S."/>
            <person name="Silverstein K.A.T."/>
            <person name="Beckman K.B."/>
            <person name="Gohl D.M."/>
        </authorList>
    </citation>
    <scope>NUCLEOTIDE SEQUENCE</scope>
    <source>
        <strain evidence="1">Duluth1</strain>
        <tissue evidence="1">Whole animal</tissue>
    </source>
</reference>
<comment type="caution">
    <text evidence="1">The sequence shown here is derived from an EMBL/GenBank/DDBJ whole genome shotgun (WGS) entry which is preliminary data.</text>
</comment>
<dbReference type="PANTHER" id="PTHR14187:SF5">
    <property type="entry name" value="HEAT SHOCK 70 KDA PROTEIN 12A"/>
    <property type="match status" value="1"/>
</dbReference>
<dbReference type="PANTHER" id="PTHR14187">
    <property type="entry name" value="ALPHA KINASE/ELONGATION FACTOR 2 KINASE"/>
    <property type="match status" value="1"/>
</dbReference>
<reference evidence="1" key="2">
    <citation type="submission" date="2020-11" db="EMBL/GenBank/DDBJ databases">
        <authorList>
            <person name="McCartney M.A."/>
            <person name="Auch B."/>
            <person name="Kono T."/>
            <person name="Mallez S."/>
            <person name="Becker A."/>
            <person name="Gohl D.M."/>
            <person name="Silverstein K.A.T."/>
            <person name="Koren S."/>
            <person name="Bechman K.B."/>
            <person name="Herman A."/>
            <person name="Abrahante J.E."/>
            <person name="Garbe J."/>
        </authorList>
    </citation>
    <scope>NUCLEOTIDE SEQUENCE</scope>
    <source>
        <strain evidence="1">Duluth1</strain>
        <tissue evidence="1">Whole animal</tissue>
    </source>
</reference>
<evidence type="ECO:0000313" key="1">
    <source>
        <dbReference type="EMBL" id="KAH3815775.1"/>
    </source>
</evidence>
<dbReference type="EMBL" id="JAIWYP010000006">
    <property type="protein sequence ID" value="KAH3815775.1"/>
    <property type="molecule type" value="Genomic_DNA"/>
</dbReference>
<dbReference type="InterPro" id="IPR043129">
    <property type="entry name" value="ATPase_NBD"/>
</dbReference>
<protein>
    <submittedName>
        <fullName evidence="1">Uncharacterized protein</fullName>
    </submittedName>
</protein>
<evidence type="ECO:0000313" key="2">
    <source>
        <dbReference type="Proteomes" id="UP000828390"/>
    </source>
</evidence>
<proteinExistence type="predicted"/>
<dbReference type="Proteomes" id="UP000828390">
    <property type="component" value="Unassembled WGS sequence"/>
</dbReference>
<accession>A0A9D4GIP0</accession>
<dbReference type="AlphaFoldDB" id="A0A9D4GIP0"/>
<keyword evidence="2" id="KW-1185">Reference proteome</keyword>
<gene>
    <name evidence="1" type="ORF">DPMN_144306</name>
</gene>
<sequence>MAVNALQSNDMYDYFDMIREFEVKKRKFEFDSQTDITFHIPVVLKEISEEQCHQSLTDRLVSLKYSEKVFLSGRDKLCINSSIMQSWFKDPVSKMMNHISSVLKEERMKDVGLIVKVGGFAESPYVQQMIRKELPGKHLLIPGEAGLAVLKGAVMFGHKPDIISSRVIDYTYGRPVVEPYDENKHPADKKINNNGYWEVDHAFLIFVRANEDVPVDSKVTHVTNPNSIHSRIGIYRTKDRDPVFTTDPGCEQLGEIEINRDETIPLEEQKNKTTFMFGDTELHVMCENVKTGKVETLTIDLSQ</sequence>
<name>A0A9D4GIP0_DREPO</name>